<proteinExistence type="predicted"/>
<dbReference type="Proteomes" id="UP000315167">
    <property type="component" value="Unassembled WGS sequence"/>
</dbReference>
<protein>
    <submittedName>
        <fullName evidence="1">Uncharacterized protein</fullName>
    </submittedName>
</protein>
<name>A0A562L0E3_9GAMM</name>
<evidence type="ECO:0000313" key="1">
    <source>
        <dbReference type="EMBL" id="TWI00996.1"/>
    </source>
</evidence>
<dbReference type="OrthoDB" id="5986167at2"/>
<sequence>MHDHVALFKFNLSSGQSIGPDALRSLWSRACESADISVSRQTYRNGAGTKNTYLLHASPRLKDLPLVETRLRLLMNESKLLGTLTAVHH</sequence>
<reference evidence="1 2" key="1">
    <citation type="journal article" date="2015" name="Stand. Genomic Sci.">
        <title>Genomic Encyclopedia of Bacterial and Archaeal Type Strains, Phase III: the genomes of soil and plant-associated and newly described type strains.</title>
        <authorList>
            <person name="Whitman W.B."/>
            <person name="Woyke T."/>
            <person name="Klenk H.P."/>
            <person name="Zhou Y."/>
            <person name="Lilburn T.G."/>
            <person name="Beck B.J."/>
            <person name="De Vos P."/>
            <person name="Vandamme P."/>
            <person name="Eisen J.A."/>
            <person name="Garrity G."/>
            <person name="Hugenholtz P."/>
            <person name="Kyrpides N.C."/>
        </authorList>
    </citation>
    <scope>NUCLEOTIDE SEQUENCE [LARGE SCALE GENOMIC DNA]</scope>
    <source>
        <strain evidence="1 2">CGMCC 1.10821</strain>
    </source>
</reference>
<keyword evidence="2" id="KW-1185">Reference proteome</keyword>
<accession>A0A562L0E3</accession>
<gene>
    <name evidence="1" type="ORF">IP90_02618</name>
</gene>
<dbReference type="EMBL" id="VLKN01000006">
    <property type="protein sequence ID" value="TWI00996.1"/>
    <property type="molecule type" value="Genomic_DNA"/>
</dbReference>
<dbReference type="AlphaFoldDB" id="A0A562L0E3"/>
<evidence type="ECO:0000313" key="2">
    <source>
        <dbReference type="Proteomes" id="UP000315167"/>
    </source>
</evidence>
<dbReference type="RefSeq" id="WP_144900104.1">
    <property type="nucleotide sequence ID" value="NZ_VLKN01000006.1"/>
</dbReference>
<organism evidence="1 2">
    <name type="scientific">Luteimonas cucumeris</name>
    <dbReference type="NCBI Taxonomy" id="985012"/>
    <lineage>
        <taxon>Bacteria</taxon>
        <taxon>Pseudomonadati</taxon>
        <taxon>Pseudomonadota</taxon>
        <taxon>Gammaproteobacteria</taxon>
        <taxon>Lysobacterales</taxon>
        <taxon>Lysobacteraceae</taxon>
        <taxon>Luteimonas</taxon>
    </lineage>
</organism>
<comment type="caution">
    <text evidence="1">The sequence shown here is derived from an EMBL/GenBank/DDBJ whole genome shotgun (WGS) entry which is preliminary data.</text>
</comment>